<evidence type="ECO:0000313" key="1">
    <source>
        <dbReference type="EMBL" id="THH29599.1"/>
    </source>
</evidence>
<dbReference type="AlphaFoldDB" id="A0A4S4MTS3"/>
<gene>
    <name evidence="1" type="ORF">EUX98_g4575</name>
</gene>
<comment type="caution">
    <text evidence="1">The sequence shown here is derived from an EMBL/GenBank/DDBJ whole genome shotgun (WGS) entry which is preliminary data.</text>
</comment>
<evidence type="ECO:0000313" key="2">
    <source>
        <dbReference type="Proteomes" id="UP000308730"/>
    </source>
</evidence>
<name>A0A4S4MTS3_9APHY</name>
<organism evidence="1 2">
    <name type="scientific">Antrodiella citrinella</name>
    <dbReference type="NCBI Taxonomy" id="2447956"/>
    <lineage>
        <taxon>Eukaryota</taxon>
        <taxon>Fungi</taxon>
        <taxon>Dikarya</taxon>
        <taxon>Basidiomycota</taxon>
        <taxon>Agaricomycotina</taxon>
        <taxon>Agaricomycetes</taxon>
        <taxon>Polyporales</taxon>
        <taxon>Steccherinaceae</taxon>
        <taxon>Antrodiella</taxon>
    </lineage>
</organism>
<accession>A0A4S4MTS3</accession>
<reference evidence="1 2" key="1">
    <citation type="submission" date="2019-02" db="EMBL/GenBank/DDBJ databases">
        <title>Genome sequencing of the rare red list fungi Antrodiella citrinella (Flaviporus citrinellus).</title>
        <authorList>
            <person name="Buettner E."/>
            <person name="Kellner H."/>
        </authorList>
    </citation>
    <scope>NUCLEOTIDE SEQUENCE [LARGE SCALE GENOMIC DNA]</scope>
    <source>
        <strain evidence="1 2">DSM 108506</strain>
    </source>
</reference>
<dbReference type="Proteomes" id="UP000308730">
    <property type="component" value="Unassembled WGS sequence"/>
</dbReference>
<proteinExistence type="predicted"/>
<keyword evidence="2" id="KW-1185">Reference proteome</keyword>
<sequence>MEGPMDSVPMLCSGWLKLLEALHSVEYFAFDETCVTTDNSLMTATHILMLLGTMSRFTSSGAEGQGSCLMPNLKHLYLKSLLFRRTQFEPDSEPDNLLVEILCDSLVAHAAQDGDTTEGGLEEVIFRRCYNIFEKDIETVEEYVAVDWDGESMEKVFSDEDSEEN</sequence>
<dbReference type="EMBL" id="SGPM01000116">
    <property type="protein sequence ID" value="THH29599.1"/>
    <property type="molecule type" value="Genomic_DNA"/>
</dbReference>
<protein>
    <submittedName>
        <fullName evidence="1">Uncharacterized protein</fullName>
    </submittedName>
</protein>